<feature type="chain" id="PRO_5023118402" evidence="1">
    <location>
        <begin position="20"/>
        <end position="302"/>
    </location>
</feature>
<comment type="caution">
    <text evidence="3">The sequence shown here is derived from an EMBL/GenBank/DDBJ whole genome shotgun (WGS) entry which is preliminary data.</text>
</comment>
<feature type="signal peptide" evidence="1">
    <location>
        <begin position="1"/>
        <end position="19"/>
    </location>
</feature>
<dbReference type="PANTHER" id="PTHR37089:SF4">
    <property type="entry name" value="EXPORTED PROTEIN"/>
    <property type="match status" value="1"/>
</dbReference>
<evidence type="ECO:0000256" key="1">
    <source>
        <dbReference type="SAM" id="SignalP"/>
    </source>
</evidence>
<feature type="domain" description="Spore coat protein U/FanG" evidence="2">
    <location>
        <begin position="167"/>
        <end position="299"/>
    </location>
</feature>
<evidence type="ECO:0000259" key="2">
    <source>
        <dbReference type="Pfam" id="PF05229"/>
    </source>
</evidence>
<protein>
    <submittedName>
        <fullName evidence="3">Spore coat protein U domain-containing protein</fullName>
    </submittedName>
</protein>
<keyword evidence="4" id="KW-1185">Reference proteome</keyword>
<keyword evidence="3" id="KW-0167">Capsid protein</keyword>
<evidence type="ECO:0000313" key="3">
    <source>
        <dbReference type="EMBL" id="KAA0970608.1"/>
    </source>
</evidence>
<dbReference type="Pfam" id="PF05229">
    <property type="entry name" value="SCPU"/>
    <property type="match status" value="2"/>
</dbReference>
<dbReference type="OrthoDB" id="7478692at2"/>
<dbReference type="PANTHER" id="PTHR37089">
    <property type="entry name" value="PROTEIN U-RELATED"/>
    <property type="match status" value="1"/>
</dbReference>
<keyword evidence="3" id="KW-0946">Virion</keyword>
<gene>
    <name evidence="3" type="ORF">FPY71_08910</name>
</gene>
<accession>A0A5B0DW63</accession>
<name>A0A5B0DW63_9HYPH</name>
<evidence type="ECO:0000313" key="4">
    <source>
        <dbReference type="Proteomes" id="UP000324738"/>
    </source>
</evidence>
<sequence>MRFWLSLGALLLIATPAAAQCTMSVSNIDFGSIDPLRTTTAVAVGQVGVNCGLLGVFCPSISYGSGGVGSSPRRRLLGPGGAFLEFDVFRDAGYSVPFGARDTPALGQPQLVANLINYSAPVYARLYRGATIPPPGLYVASFTGNNAYVDYGLTALLGCGTLTARSTTSFNVSARVESQCSVTAAPLNFGTTGVIRTAIDAATNLSVQCTPGTTYRITLDGGRTAATNPAQRRMQAPNGRQVVYGLYRNAARTQPWGETAADLLTGSGDGTIQSVPIFGRVPPQVTPPPSVYTDTVLVTITY</sequence>
<proteinExistence type="predicted"/>
<dbReference type="InterPro" id="IPR007893">
    <property type="entry name" value="Spore_coat_U/FanG"/>
</dbReference>
<dbReference type="SMART" id="SM00972">
    <property type="entry name" value="SCPU"/>
    <property type="match status" value="2"/>
</dbReference>
<feature type="domain" description="Spore coat protein U/FanG" evidence="2">
    <location>
        <begin position="12"/>
        <end position="139"/>
    </location>
</feature>
<dbReference type="RefSeq" id="WP_149299737.1">
    <property type="nucleotide sequence ID" value="NZ_VTWH01000002.1"/>
</dbReference>
<keyword evidence="1" id="KW-0732">Signal</keyword>
<dbReference type="EMBL" id="VTWH01000002">
    <property type="protein sequence ID" value="KAA0970608.1"/>
    <property type="molecule type" value="Genomic_DNA"/>
</dbReference>
<dbReference type="AlphaFoldDB" id="A0A5B0DW63"/>
<dbReference type="Proteomes" id="UP000324738">
    <property type="component" value="Unassembled WGS sequence"/>
</dbReference>
<organism evidence="3 4">
    <name type="scientific">Aureimonas fodinaquatilis</name>
    <dbReference type="NCBI Taxonomy" id="2565783"/>
    <lineage>
        <taxon>Bacteria</taxon>
        <taxon>Pseudomonadati</taxon>
        <taxon>Pseudomonadota</taxon>
        <taxon>Alphaproteobacteria</taxon>
        <taxon>Hyphomicrobiales</taxon>
        <taxon>Aurantimonadaceae</taxon>
        <taxon>Aureimonas</taxon>
    </lineage>
</organism>
<reference evidence="3 4" key="1">
    <citation type="submission" date="2019-08" db="EMBL/GenBank/DDBJ databases">
        <title>Aureimonas fodiniaquatilis sp. nov., isolated from a coal mine wastewater.</title>
        <authorList>
            <person name="Kim W."/>
        </authorList>
    </citation>
    <scope>NUCLEOTIDE SEQUENCE [LARGE SCALE GENOMIC DNA]</scope>
    <source>
        <strain evidence="3 4">CAU 1482</strain>
    </source>
</reference>
<dbReference type="InterPro" id="IPR053167">
    <property type="entry name" value="Spore_coat_component"/>
</dbReference>